<keyword evidence="1" id="KW-1133">Transmembrane helix</keyword>
<feature type="transmembrane region" description="Helical" evidence="1">
    <location>
        <begin position="266"/>
        <end position="287"/>
    </location>
</feature>
<dbReference type="EMBL" id="OZ035827">
    <property type="protein sequence ID" value="CAL1607410.1"/>
    <property type="molecule type" value="Genomic_DNA"/>
</dbReference>
<feature type="transmembrane region" description="Helical" evidence="1">
    <location>
        <begin position="299"/>
        <end position="324"/>
    </location>
</feature>
<sequence length="464" mass="49024">MISLSLPLLPCLVPSLDSFLPFPSPLFLLSPPFAFPLCSFSPSRPLSPFFVFLGPMLAWPSVLPLSPALPTGPFSRLSCSLFRLRLAASLLLLSPSVPSLVLLCLPLLRPGSSPPALLGSLPCLLLLLLLCPSSLLRFLAFLPSASPLPLPCLCSFSLSTPTLPPPFSPPFAAFLCLLSASLLPLSASCSPMAPPSCPLYTCVLLSSSPSCVPPDSPPLPLSPLLSSGLCSLGSWVLLLPLLSAASLSLTCLVCTCYPSPALPACSLPLMPCTFLPCSLCAVLFACSHPPPVAPLPLSSLLFSLLSLVFLFSSSLPFCSSPLLFLPSLPLLPSPPVLSLTPSLTAPPLFLLPLPPVSLLSLVSLFPRSLPFLVLSFFHLLLLFLPLPVPRLLPPGSCPPLLCVSTLTSSWSTWLSPFFCSFSLLLSCRAPPSFCPLLYSPSPVLFPDPLTFCFCLPSLTSPQFP</sequence>
<reference evidence="2 3" key="1">
    <citation type="submission" date="2024-04" db="EMBL/GenBank/DDBJ databases">
        <authorList>
            <person name="Waldvogel A.-M."/>
            <person name="Schoenle A."/>
        </authorList>
    </citation>
    <scope>NUCLEOTIDE SEQUENCE [LARGE SCALE GENOMIC DNA]</scope>
</reference>
<feature type="transmembrane region" description="Helical" evidence="1">
    <location>
        <begin position="114"/>
        <end position="131"/>
    </location>
</feature>
<organism evidence="2 3">
    <name type="scientific">Knipowitschia caucasica</name>
    <name type="common">Caucasian dwarf goby</name>
    <name type="synonym">Pomatoschistus caucasicus</name>
    <dbReference type="NCBI Taxonomy" id="637954"/>
    <lineage>
        <taxon>Eukaryota</taxon>
        <taxon>Metazoa</taxon>
        <taxon>Chordata</taxon>
        <taxon>Craniata</taxon>
        <taxon>Vertebrata</taxon>
        <taxon>Euteleostomi</taxon>
        <taxon>Actinopterygii</taxon>
        <taxon>Neopterygii</taxon>
        <taxon>Teleostei</taxon>
        <taxon>Neoteleostei</taxon>
        <taxon>Acanthomorphata</taxon>
        <taxon>Gobiaria</taxon>
        <taxon>Gobiiformes</taxon>
        <taxon>Gobioidei</taxon>
        <taxon>Gobiidae</taxon>
        <taxon>Gobiinae</taxon>
        <taxon>Knipowitschia</taxon>
    </lineage>
</organism>
<protein>
    <submittedName>
        <fullName evidence="2">Uncharacterized protein</fullName>
    </submittedName>
</protein>
<evidence type="ECO:0000313" key="2">
    <source>
        <dbReference type="EMBL" id="CAL1607410.1"/>
    </source>
</evidence>
<dbReference type="Proteomes" id="UP001497482">
    <property type="component" value="Chromosome 5"/>
</dbReference>
<accession>A0AAV2M220</accession>
<keyword evidence="1" id="KW-0812">Transmembrane</keyword>
<feature type="transmembrane region" description="Helical" evidence="1">
    <location>
        <begin position="235"/>
        <end position="260"/>
    </location>
</feature>
<dbReference type="AlphaFoldDB" id="A0AAV2M220"/>
<feature type="transmembrane region" description="Helical" evidence="1">
    <location>
        <begin position="86"/>
        <end position="108"/>
    </location>
</feature>
<feature type="transmembrane region" description="Helical" evidence="1">
    <location>
        <begin position="46"/>
        <end position="65"/>
    </location>
</feature>
<keyword evidence="1" id="KW-0472">Membrane</keyword>
<evidence type="ECO:0000313" key="3">
    <source>
        <dbReference type="Proteomes" id="UP001497482"/>
    </source>
</evidence>
<gene>
    <name evidence="2" type="ORF">KC01_LOCUS34455</name>
</gene>
<evidence type="ECO:0000256" key="1">
    <source>
        <dbReference type="SAM" id="Phobius"/>
    </source>
</evidence>
<name>A0AAV2M220_KNICA</name>
<proteinExistence type="predicted"/>
<feature type="transmembrane region" description="Helical" evidence="1">
    <location>
        <begin position="369"/>
        <end position="388"/>
    </location>
</feature>
<keyword evidence="3" id="KW-1185">Reference proteome</keyword>